<dbReference type="NCBIfam" id="TIGR02669">
    <property type="entry name" value="SpoIID_LytB"/>
    <property type="match status" value="1"/>
</dbReference>
<accession>A0AA96WL68</accession>
<dbReference type="EMBL" id="CP053586">
    <property type="protein sequence ID" value="WNZ23396.1"/>
    <property type="molecule type" value="Genomic_DNA"/>
</dbReference>
<evidence type="ECO:0000256" key="1">
    <source>
        <dbReference type="SAM" id="MobiDB-lite"/>
    </source>
</evidence>
<protein>
    <submittedName>
        <fullName evidence="3">SpoIID/LytB domain-containing protein</fullName>
    </submittedName>
</protein>
<dbReference type="AlphaFoldDB" id="A0AA96WL68"/>
<feature type="region of interest" description="Disordered" evidence="1">
    <location>
        <begin position="42"/>
        <end position="104"/>
    </location>
</feature>
<reference evidence="3" key="1">
    <citation type="submission" date="2020-05" db="EMBL/GenBank/DDBJ databases">
        <authorList>
            <person name="Zhu T."/>
            <person name="Keshari N."/>
            <person name="Lu X."/>
        </authorList>
    </citation>
    <scope>NUCLEOTIDE SEQUENCE</scope>
    <source>
        <strain evidence="3">NK1-12</strain>
    </source>
</reference>
<evidence type="ECO:0000259" key="2">
    <source>
        <dbReference type="Pfam" id="PF08486"/>
    </source>
</evidence>
<evidence type="ECO:0000313" key="3">
    <source>
        <dbReference type="EMBL" id="WNZ23396.1"/>
    </source>
</evidence>
<feature type="domain" description="Sporulation stage II protein D amidase enhancer LytB N-terminal" evidence="2">
    <location>
        <begin position="217"/>
        <end position="306"/>
    </location>
</feature>
<dbReference type="InterPro" id="IPR013693">
    <property type="entry name" value="SpoIID/LytB_N"/>
</dbReference>
<dbReference type="Pfam" id="PF08486">
    <property type="entry name" value="SpoIID"/>
    <property type="match status" value="1"/>
</dbReference>
<dbReference type="GO" id="GO:0030435">
    <property type="term" value="P:sporulation resulting in formation of a cellular spore"/>
    <property type="evidence" value="ECO:0007669"/>
    <property type="project" value="InterPro"/>
</dbReference>
<organism evidence="3">
    <name type="scientific">Leptolyngbya sp. NK1-12</name>
    <dbReference type="NCBI Taxonomy" id="2547451"/>
    <lineage>
        <taxon>Bacteria</taxon>
        <taxon>Bacillati</taxon>
        <taxon>Cyanobacteriota</taxon>
        <taxon>Cyanophyceae</taxon>
        <taxon>Leptolyngbyales</taxon>
        <taxon>Leptolyngbyaceae</taxon>
        <taxon>Leptolyngbya group</taxon>
        <taxon>Leptolyngbya</taxon>
    </lineage>
</organism>
<dbReference type="RefSeq" id="WP_316435043.1">
    <property type="nucleotide sequence ID" value="NZ_CP053586.1"/>
</dbReference>
<feature type="compositionally biased region" description="Polar residues" evidence="1">
    <location>
        <begin position="65"/>
        <end position="95"/>
    </location>
</feature>
<feature type="compositionally biased region" description="Low complexity" evidence="1">
    <location>
        <begin position="42"/>
        <end position="56"/>
    </location>
</feature>
<name>A0AA96WL68_9CYAN</name>
<dbReference type="InterPro" id="IPR013486">
    <property type="entry name" value="SpoIID/LytB"/>
</dbReference>
<gene>
    <name evidence="3" type="ORF">HJG54_11370</name>
</gene>
<sequence length="367" mass="39291">MAKPQFVQFFKRYPWLLLLLLAVLQLAGVLIFLNLQRQSSSSAPSLSGSPASTPSPVSSLAAPVQPTSTPGKRATKTQAPPSATAPGSEQSTQPASPQPKPSLTAEQKAINERYKQSFVSPATAVDTLIEMRVAIAEGVPALSLGSSTSATLMDQNRKPLLTLSAETRYTAQPSGNGTALDGSQLPAVVLVEPSQNGLLYLGDRAYRGRLLLVNDAGKLWAVNLVNLRNYLHSVVASEVSPSWHPEALKAQAVAARSYALTYYFKPMSSLFHLGATEYYQVYSGINREAPETNQAVDATSGQFVSYRGGIVESLYAASDDIVAEAFQGHGMSQLGALNLAEEGYNYQQILANYYPGTGLGQIVQDYE</sequence>
<proteinExistence type="predicted"/>